<protein>
    <submittedName>
        <fullName evidence="9">Uncharacterized membrane protein YckC, RDD family</fullName>
    </submittedName>
</protein>
<sequence length="267" mass="30487">MNWFYIDESILEGERRQGPVQLADLQALQEQNKINDTTLVWHKGLDNWISWKEAREKEAENDPQANELLLRETVESILRERAEEWQQRAYAGFFIRAAAFLIDWILIAVLWEISAQILGMFSVFDLAATSEAANALIEKYTEDPSFAKFSTEFSNIPGMTGLSLLWLGIQTIYFVGFNGFLSATPGKLLFRLKIERADHHALKLSGAVVRYIFSLLTQATLIFYGIGYILAIIDPQKRTLHDFFAKTRVVYAPKSESKSKPENSPED</sequence>
<dbReference type="AlphaFoldDB" id="A0A1M6TP14"/>
<organism evidence="9 10">
    <name type="scientific">Fibrobacter intestinalis</name>
    <dbReference type="NCBI Taxonomy" id="28122"/>
    <lineage>
        <taxon>Bacteria</taxon>
        <taxon>Pseudomonadati</taxon>
        <taxon>Fibrobacterota</taxon>
        <taxon>Fibrobacteria</taxon>
        <taxon>Fibrobacterales</taxon>
        <taxon>Fibrobacteraceae</taxon>
        <taxon>Fibrobacter</taxon>
    </lineage>
</organism>
<dbReference type="Pfam" id="PF14237">
    <property type="entry name" value="GYF_2"/>
    <property type="match status" value="1"/>
</dbReference>
<dbReference type="EMBL" id="FRAW01000010">
    <property type="protein sequence ID" value="SHK58619.1"/>
    <property type="molecule type" value="Genomic_DNA"/>
</dbReference>
<feature type="transmembrane region" description="Helical" evidence="6">
    <location>
        <begin position="89"/>
        <end position="111"/>
    </location>
</feature>
<feature type="domain" description="RDD" evidence="7">
    <location>
        <begin position="90"/>
        <end position="246"/>
    </location>
</feature>
<comment type="subcellular location">
    <subcellularLocation>
        <location evidence="1">Cell membrane</location>
        <topology evidence="1">Multi-pass membrane protein</topology>
    </subcellularLocation>
</comment>
<keyword evidence="4 6" id="KW-1133">Transmembrane helix</keyword>
<evidence type="ECO:0000256" key="1">
    <source>
        <dbReference type="ARBA" id="ARBA00004651"/>
    </source>
</evidence>
<dbReference type="Pfam" id="PF06271">
    <property type="entry name" value="RDD"/>
    <property type="match status" value="1"/>
</dbReference>
<dbReference type="RefSeq" id="WP_073303714.1">
    <property type="nucleotide sequence ID" value="NZ_FRAW01000010.1"/>
</dbReference>
<keyword evidence="10" id="KW-1185">Reference proteome</keyword>
<keyword evidence="3 6" id="KW-0812">Transmembrane</keyword>
<accession>A0A1M6TP14</accession>
<evidence type="ECO:0000313" key="9">
    <source>
        <dbReference type="EMBL" id="SHK58619.1"/>
    </source>
</evidence>
<evidence type="ECO:0000256" key="3">
    <source>
        <dbReference type="ARBA" id="ARBA00022692"/>
    </source>
</evidence>
<evidence type="ECO:0000259" key="7">
    <source>
        <dbReference type="Pfam" id="PF06271"/>
    </source>
</evidence>
<evidence type="ECO:0000256" key="4">
    <source>
        <dbReference type="ARBA" id="ARBA00022989"/>
    </source>
</evidence>
<feature type="transmembrane region" description="Helical" evidence="6">
    <location>
        <begin position="211"/>
        <end position="233"/>
    </location>
</feature>
<dbReference type="InterPro" id="IPR010432">
    <property type="entry name" value="RDD"/>
</dbReference>
<feature type="transmembrane region" description="Helical" evidence="6">
    <location>
        <begin position="164"/>
        <end position="190"/>
    </location>
</feature>
<proteinExistence type="predicted"/>
<evidence type="ECO:0000313" key="10">
    <source>
        <dbReference type="Proteomes" id="UP000184275"/>
    </source>
</evidence>
<name>A0A1M6TP14_9BACT</name>
<evidence type="ECO:0000256" key="5">
    <source>
        <dbReference type="ARBA" id="ARBA00023136"/>
    </source>
</evidence>
<evidence type="ECO:0000256" key="2">
    <source>
        <dbReference type="ARBA" id="ARBA00022475"/>
    </source>
</evidence>
<dbReference type="InterPro" id="IPR025640">
    <property type="entry name" value="GYF_2"/>
</dbReference>
<feature type="domain" description="GYF" evidence="8">
    <location>
        <begin position="3"/>
        <end position="53"/>
    </location>
</feature>
<evidence type="ECO:0000256" key="6">
    <source>
        <dbReference type="SAM" id="Phobius"/>
    </source>
</evidence>
<dbReference type="PANTHER" id="PTHR36115">
    <property type="entry name" value="PROLINE-RICH ANTIGEN HOMOLOG-RELATED"/>
    <property type="match status" value="1"/>
</dbReference>
<dbReference type="Proteomes" id="UP000184275">
    <property type="component" value="Unassembled WGS sequence"/>
</dbReference>
<keyword evidence="2" id="KW-1003">Cell membrane</keyword>
<keyword evidence="5 6" id="KW-0472">Membrane</keyword>
<evidence type="ECO:0000259" key="8">
    <source>
        <dbReference type="Pfam" id="PF14237"/>
    </source>
</evidence>
<dbReference type="GO" id="GO:0005886">
    <property type="term" value="C:plasma membrane"/>
    <property type="evidence" value="ECO:0007669"/>
    <property type="project" value="UniProtKB-SubCell"/>
</dbReference>
<reference evidence="10" key="1">
    <citation type="submission" date="2016-11" db="EMBL/GenBank/DDBJ databases">
        <authorList>
            <person name="Varghese N."/>
            <person name="Submissions S."/>
        </authorList>
    </citation>
    <scope>NUCLEOTIDE SEQUENCE [LARGE SCALE GENOMIC DNA]</scope>
    <source>
        <strain evidence="10">UWOS</strain>
    </source>
</reference>
<gene>
    <name evidence="9" type="ORF">SAMN05720469_11077</name>
</gene>
<dbReference type="PANTHER" id="PTHR36115:SF9">
    <property type="entry name" value="LMO1584 PROTEIN"/>
    <property type="match status" value="1"/>
</dbReference>
<dbReference type="InterPro" id="IPR051791">
    <property type="entry name" value="Pra-immunoreactive"/>
</dbReference>